<feature type="domain" description="Alcohol dehydrogenase-like C-terminal" evidence="4">
    <location>
        <begin position="1"/>
        <end position="120"/>
    </location>
</feature>
<organism evidence="5">
    <name type="scientific">Haptolina brevifila</name>
    <dbReference type="NCBI Taxonomy" id="156173"/>
    <lineage>
        <taxon>Eukaryota</taxon>
        <taxon>Haptista</taxon>
        <taxon>Haptophyta</taxon>
        <taxon>Prymnesiophyceae</taxon>
        <taxon>Prymnesiales</taxon>
        <taxon>Prymnesiaceae</taxon>
        <taxon>Haptolina</taxon>
    </lineage>
</organism>
<evidence type="ECO:0000256" key="3">
    <source>
        <dbReference type="ARBA" id="ARBA00023002"/>
    </source>
</evidence>
<keyword evidence="3" id="KW-0560">Oxidoreductase</keyword>
<name>A0A6U7HBT6_9EUKA</name>
<evidence type="ECO:0000313" key="6">
    <source>
        <dbReference type="EMBL" id="CAD9486324.1"/>
    </source>
</evidence>
<evidence type="ECO:0000256" key="2">
    <source>
        <dbReference type="ARBA" id="ARBA00022833"/>
    </source>
</evidence>
<dbReference type="PANTHER" id="PTHR42683">
    <property type="entry name" value="ALDEHYDE REDUCTASE"/>
    <property type="match status" value="1"/>
</dbReference>
<dbReference type="GO" id="GO:0046872">
    <property type="term" value="F:metal ion binding"/>
    <property type="evidence" value="ECO:0007669"/>
    <property type="project" value="UniProtKB-KW"/>
</dbReference>
<sequence length="163" mass="17840">MALKFAGALGCEVTALSSSASKKNEAIKNGAHKFIAHADEAEMTASAASLDFLLVTLATQETVDFSKFFSLLRPRGTMCFVGMCPPITADVFNMGFVMHNITTSNTGGRKEMLEMLEFCARHKIGASIVKRPMKEINEAISELHTKNVPYRFVMTNEDILDAV</sequence>
<dbReference type="SUPFAM" id="SSF51735">
    <property type="entry name" value="NAD(P)-binding Rossmann-fold domains"/>
    <property type="match status" value="1"/>
</dbReference>
<dbReference type="Gene3D" id="3.40.50.720">
    <property type="entry name" value="NAD(P)-binding Rossmann-like Domain"/>
    <property type="match status" value="1"/>
</dbReference>
<evidence type="ECO:0000256" key="1">
    <source>
        <dbReference type="ARBA" id="ARBA00022723"/>
    </source>
</evidence>
<protein>
    <recommendedName>
        <fullName evidence="4">Alcohol dehydrogenase-like C-terminal domain-containing protein</fullName>
    </recommendedName>
</protein>
<accession>A0A6U7HBT6</accession>
<gene>
    <name evidence="5" type="ORF">CBRE1094_LOCUS26118</name>
    <name evidence="6" type="ORF">CBRE1094_LOCUS26119</name>
</gene>
<evidence type="ECO:0000313" key="5">
    <source>
        <dbReference type="EMBL" id="CAD9486319.1"/>
    </source>
</evidence>
<dbReference type="InterPro" id="IPR013149">
    <property type="entry name" value="ADH-like_C"/>
</dbReference>
<dbReference type="Pfam" id="PF00107">
    <property type="entry name" value="ADH_zinc_N"/>
    <property type="match status" value="1"/>
</dbReference>
<dbReference type="InterPro" id="IPR036291">
    <property type="entry name" value="NAD(P)-bd_dom_sf"/>
</dbReference>
<keyword evidence="1" id="KW-0479">Metal-binding</keyword>
<dbReference type="GO" id="GO:0016616">
    <property type="term" value="F:oxidoreductase activity, acting on the CH-OH group of donors, NAD or NADP as acceptor"/>
    <property type="evidence" value="ECO:0007669"/>
    <property type="project" value="InterPro"/>
</dbReference>
<dbReference type="EMBL" id="HBGU01047979">
    <property type="protein sequence ID" value="CAD9486319.1"/>
    <property type="molecule type" value="Transcribed_RNA"/>
</dbReference>
<keyword evidence="2" id="KW-0862">Zinc</keyword>
<proteinExistence type="predicted"/>
<reference evidence="5" key="1">
    <citation type="submission" date="2021-01" db="EMBL/GenBank/DDBJ databases">
        <authorList>
            <person name="Corre E."/>
            <person name="Pelletier E."/>
            <person name="Niang G."/>
            <person name="Scheremetjew M."/>
            <person name="Finn R."/>
            <person name="Kale V."/>
            <person name="Holt S."/>
            <person name="Cochrane G."/>
            <person name="Meng A."/>
            <person name="Brown T."/>
            <person name="Cohen L."/>
        </authorList>
    </citation>
    <scope>NUCLEOTIDE SEQUENCE</scope>
    <source>
        <strain evidence="5">UTEX LB 985</strain>
    </source>
</reference>
<dbReference type="Gene3D" id="3.90.180.10">
    <property type="entry name" value="Medium-chain alcohol dehydrogenases, catalytic domain"/>
    <property type="match status" value="1"/>
</dbReference>
<dbReference type="EMBL" id="HBGU01047980">
    <property type="protein sequence ID" value="CAD9486324.1"/>
    <property type="molecule type" value="Transcribed_RNA"/>
</dbReference>
<dbReference type="AlphaFoldDB" id="A0A6U7HBT6"/>
<dbReference type="InterPro" id="IPR047109">
    <property type="entry name" value="CAD-like"/>
</dbReference>
<evidence type="ECO:0000259" key="4">
    <source>
        <dbReference type="Pfam" id="PF00107"/>
    </source>
</evidence>